<protein>
    <recommendedName>
        <fullName evidence="3">Shikimate kinase</fullName>
    </recommendedName>
</protein>
<name>A0A9E6MHK1_9RICK</name>
<keyword evidence="2" id="KW-1185">Reference proteome</keyword>
<proteinExistence type="predicted"/>
<dbReference type="InterPro" id="IPR027417">
    <property type="entry name" value="P-loop_NTPase"/>
</dbReference>
<evidence type="ECO:0008006" key="3">
    <source>
        <dbReference type="Google" id="ProtNLM"/>
    </source>
</evidence>
<dbReference type="Proteomes" id="UP000595296">
    <property type="component" value="Chromosome"/>
</dbReference>
<dbReference type="Gene3D" id="3.40.50.300">
    <property type="entry name" value="P-loop containing nucleotide triphosphate hydrolases"/>
    <property type="match status" value="1"/>
</dbReference>
<reference evidence="1 2" key="1">
    <citation type="journal article" date="2021" name="Int. J. Syst. Evol. Microbiol.">
        <title>Characterization of a novel transitional group Rickettsia species (Rickettsia tillamookensis sp. nov.) from the western black-legged tick, Ixodes pacificus.</title>
        <authorList>
            <person name="Gauthier D.T."/>
            <person name="Karpathy S.E."/>
            <person name="Grizzard S.L."/>
            <person name="Batra D."/>
            <person name="Rowe L.A."/>
            <person name="Paddock C.D."/>
        </authorList>
    </citation>
    <scope>NUCLEOTIDE SEQUENCE [LARGE SCALE GENOMIC DNA]</scope>
    <source>
        <strain evidence="1 2">Tillamook 23</strain>
    </source>
</reference>
<dbReference type="SUPFAM" id="SSF52540">
    <property type="entry name" value="P-loop containing nucleoside triphosphate hydrolases"/>
    <property type="match status" value="1"/>
</dbReference>
<evidence type="ECO:0000313" key="1">
    <source>
        <dbReference type="EMBL" id="QQV75200.1"/>
    </source>
</evidence>
<organism evidence="1 2">
    <name type="scientific">Rickettsia tillamookensis</name>
    <dbReference type="NCBI Taxonomy" id="2761623"/>
    <lineage>
        <taxon>Bacteria</taxon>
        <taxon>Pseudomonadati</taxon>
        <taxon>Pseudomonadota</taxon>
        <taxon>Alphaproteobacteria</taxon>
        <taxon>Rickettsiales</taxon>
        <taxon>Rickettsiaceae</taxon>
        <taxon>Rickettsieae</taxon>
        <taxon>Rickettsia</taxon>
        <taxon>spotted fever group</taxon>
    </lineage>
</organism>
<sequence>MTTIIYLIGKAGTGKYTIAKELSKSGYVICDNQLINNPIFALLEYDGFKKIPEFAWDTIGRIRDNVFKFIVQEPFNNYILTNVLEDNQGDHKLFKQVENMALRRDSLFVPVKLLISEEENNKRIQNPDRALRYKSLSIEGNAELINISHPHLLEIDVSDLTANAVAERILEHTNKLSK</sequence>
<gene>
    <name evidence="1" type="ORF">H6P87_00748</name>
</gene>
<accession>A0A9E6MHK1</accession>
<dbReference type="EMBL" id="CP060138">
    <property type="protein sequence ID" value="QQV75200.1"/>
    <property type="molecule type" value="Genomic_DNA"/>
</dbReference>
<evidence type="ECO:0000313" key="2">
    <source>
        <dbReference type="Proteomes" id="UP000595296"/>
    </source>
</evidence>